<evidence type="ECO:0000313" key="7">
    <source>
        <dbReference type="EMBL" id="PRW56574.1"/>
    </source>
</evidence>
<evidence type="ECO:0000256" key="4">
    <source>
        <dbReference type="PROSITE-ProRule" id="PRU00134"/>
    </source>
</evidence>
<dbReference type="Proteomes" id="UP000239899">
    <property type="component" value="Unassembled WGS sequence"/>
</dbReference>
<accession>A0A2P6TR79</accession>
<reference evidence="7 8" key="1">
    <citation type="journal article" date="2018" name="Plant J.">
        <title>Genome sequences of Chlorella sorokiniana UTEX 1602 and Micractinium conductrix SAG 241.80: implications to maltose excretion by a green alga.</title>
        <authorList>
            <person name="Arriola M.B."/>
            <person name="Velmurugan N."/>
            <person name="Zhang Y."/>
            <person name="Plunkett M.H."/>
            <person name="Hondzo H."/>
            <person name="Barney B.M."/>
        </authorList>
    </citation>
    <scope>NUCLEOTIDE SEQUENCE [LARGE SCALE GENOMIC DNA]</scope>
    <source>
        <strain evidence="8">UTEX 1602</strain>
    </source>
</reference>
<comment type="caution">
    <text evidence="7">The sequence shown here is derived from an EMBL/GenBank/DDBJ whole genome shotgun (WGS) entry which is preliminary data.</text>
</comment>
<evidence type="ECO:0000256" key="1">
    <source>
        <dbReference type="ARBA" id="ARBA00022723"/>
    </source>
</evidence>
<keyword evidence="8" id="KW-1185">Reference proteome</keyword>
<evidence type="ECO:0000259" key="6">
    <source>
        <dbReference type="PROSITE" id="PS50865"/>
    </source>
</evidence>
<evidence type="ECO:0000256" key="2">
    <source>
        <dbReference type="ARBA" id="ARBA00022771"/>
    </source>
</evidence>
<dbReference type="EMBL" id="LHPG02000008">
    <property type="protein sequence ID" value="PRW56574.1"/>
    <property type="molecule type" value="Genomic_DNA"/>
</dbReference>
<protein>
    <submittedName>
        <fullName evidence="7">Zinc finger MYND domain-containing 19 Q7TSV3</fullName>
    </submittedName>
</protein>
<name>A0A2P6TR79_CHLSO</name>
<dbReference type="InterPro" id="IPR002893">
    <property type="entry name" value="Znf_MYND"/>
</dbReference>
<feature type="domain" description="MYND-type" evidence="6">
    <location>
        <begin position="789"/>
        <end position="836"/>
    </location>
</feature>
<evidence type="ECO:0000256" key="3">
    <source>
        <dbReference type="ARBA" id="ARBA00022833"/>
    </source>
</evidence>
<keyword evidence="1" id="KW-0479">Metal-binding</keyword>
<dbReference type="GO" id="GO:0008270">
    <property type="term" value="F:zinc ion binding"/>
    <property type="evidence" value="ECO:0007669"/>
    <property type="project" value="UniProtKB-KW"/>
</dbReference>
<evidence type="ECO:0000313" key="8">
    <source>
        <dbReference type="Proteomes" id="UP000239899"/>
    </source>
</evidence>
<gene>
    <name evidence="7" type="ORF">C2E21_4417</name>
</gene>
<dbReference type="PROSITE" id="PS50865">
    <property type="entry name" value="ZF_MYND_2"/>
    <property type="match status" value="1"/>
</dbReference>
<feature type="region of interest" description="Disordered" evidence="5">
    <location>
        <begin position="315"/>
        <end position="338"/>
    </location>
</feature>
<evidence type="ECO:0000256" key="5">
    <source>
        <dbReference type="SAM" id="MobiDB-lite"/>
    </source>
</evidence>
<feature type="compositionally biased region" description="Gly residues" evidence="5">
    <location>
        <begin position="318"/>
        <end position="332"/>
    </location>
</feature>
<dbReference type="AlphaFoldDB" id="A0A2P6TR79"/>
<sequence>MAPCRFVAQCVPLAAFIGLSDQETAQLAAVLQLALLPCPPAVSGALAVQHAQALAGAAQLAAGAAQLAARRYSQLLAQLADKLEGAPLAMPVELVVWYGPQLSAAAALVGLVGGASGPRTAAVAASIASPSALLPWLRSVTHALNALPTKVDSPSGLAAAPLLVQYQGCLRVLLSQPCWSSHAAAIAADPALQAAIVGVLLQRALPALAAAVSVKGTAMLLQLIASSQLDADVRQLLQQPDASNRAAAALHRVLAALPDQQPAGMDSFELAELWMSVTALAVSLMAKVQPRRPAAADGRRAGGLDSSRAVCTIADGARSGGSGSHDSGGSGSSRGSHSALVSIGGSDGSIGMARAAAWGQVAAQALRKLAAALPHLTSGAGGQAVYPALAAACLNTRTMVETWGKMAGLPVTVGISAVWVEVCAAGLRLQPLLSQLEGEMRQQQLGSLEEAPQLLSTALWALLADGTKPQPEELQGEAAQEAAAVSLPQLLQLHSLACQVCHSLAGSSGEPAINGISTKFGWYCMQFALDKLFEAAFSVCVLSRDEPLVANRPDQALCVAHLAATQAVEAAAARAPAAEGCTGRSVEAVECLLWSLFSIAGVCPSTAAGAFRQAAKLALASLAQEPADPSNLAELLTWLADQSSPNPPLACSLVSAGLLTMALKCADRLAASGGGCATEKAGALLRSLTSCLEGLTGEQDKQELIGSSAARTLAGQAAAAQSRLREQLAALPADAAPAERAQQLRQLLPATDQLAAADDAYCQLPSQQAALRLELARAAVPRSCAYLRCSNVQAEGAALMCKGDKGLRCSACHVVWYCGTACSHADWREGSHHRVCKPLGEERRRRKAAQALASEE</sequence>
<organism evidence="7 8">
    <name type="scientific">Chlorella sorokiniana</name>
    <name type="common">Freshwater green alga</name>
    <dbReference type="NCBI Taxonomy" id="3076"/>
    <lineage>
        <taxon>Eukaryota</taxon>
        <taxon>Viridiplantae</taxon>
        <taxon>Chlorophyta</taxon>
        <taxon>core chlorophytes</taxon>
        <taxon>Trebouxiophyceae</taxon>
        <taxon>Chlorellales</taxon>
        <taxon>Chlorellaceae</taxon>
        <taxon>Chlorella clade</taxon>
        <taxon>Chlorella</taxon>
    </lineage>
</organism>
<dbReference type="Gene3D" id="6.10.140.2220">
    <property type="match status" value="1"/>
</dbReference>
<keyword evidence="3" id="KW-0862">Zinc</keyword>
<dbReference type="OrthoDB" id="265717at2759"/>
<keyword evidence="2 4" id="KW-0863">Zinc-finger</keyword>
<proteinExistence type="predicted"/>
<dbReference type="Pfam" id="PF01753">
    <property type="entry name" value="zf-MYND"/>
    <property type="match status" value="1"/>
</dbReference>
<dbReference type="SUPFAM" id="SSF144232">
    <property type="entry name" value="HIT/MYND zinc finger-like"/>
    <property type="match status" value="1"/>
</dbReference>